<dbReference type="GO" id="GO:0005758">
    <property type="term" value="C:mitochondrial intermembrane space"/>
    <property type="evidence" value="ECO:0007669"/>
    <property type="project" value="InterPro"/>
</dbReference>
<name>A0A176WBP7_MARPO</name>
<dbReference type="Pfam" id="PF04707">
    <property type="entry name" value="PRELI"/>
    <property type="match status" value="1"/>
</dbReference>
<dbReference type="InterPro" id="IPR006797">
    <property type="entry name" value="PRELI/MSF1_dom"/>
</dbReference>
<feature type="domain" description="PRELI/MSF1" evidence="1">
    <location>
        <begin position="2"/>
        <end position="180"/>
    </location>
</feature>
<reference evidence="2" key="1">
    <citation type="submission" date="2016-03" db="EMBL/GenBank/DDBJ databases">
        <title>Mechanisms controlling the formation of the plant cell surface in tip-growing cells are functionally conserved among land plants.</title>
        <authorList>
            <person name="Honkanen S."/>
            <person name="Jones V.A."/>
            <person name="Morieri G."/>
            <person name="Champion C."/>
            <person name="Hetherington A.J."/>
            <person name="Kelly S."/>
            <person name="Saint-Marcoux D."/>
            <person name="Proust H."/>
            <person name="Prescott H."/>
            <person name="Dolan L."/>
        </authorList>
    </citation>
    <scope>NUCLEOTIDE SEQUENCE [LARGE SCALE GENOMIC DNA]</scope>
    <source>
        <tissue evidence="2">Whole gametophyte</tissue>
    </source>
</reference>
<sequence>MVRGFVQEHVYKHPWERVTAANWRKYSDPEHKSQLSHVLEVDTIDRKLDSEAGQLHCTRVITVNAPGPWWLQRVLGGSVCHCLENSTVDGKNRTMEMVGRNVTMKNFVEVEERCSYSPHPENPDWTVFKQETNIRCATLSVLATMAERIEQRCVENFQKNSFRGREVMERVILGNGCEDDSGHEA</sequence>
<dbReference type="Proteomes" id="UP000077202">
    <property type="component" value="Unassembled WGS sequence"/>
</dbReference>
<dbReference type="EMBL" id="LVLJ01001337">
    <property type="protein sequence ID" value="OAE30364.1"/>
    <property type="molecule type" value="Genomic_DNA"/>
</dbReference>
<protein>
    <recommendedName>
        <fullName evidence="1">PRELI/MSF1 domain-containing protein</fullName>
    </recommendedName>
</protein>
<evidence type="ECO:0000313" key="3">
    <source>
        <dbReference type="Proteomes" id="UP000077202"/>
    </source>
</evidence>
<proteinExistence type="predicted"/>
<dbReference type="PROSITE" id="PS50904">
    <property type="entry name" value="PRELI_MSF1"/>
    <property type="match status" value="1"/>
</dbReference>
<keyword evidence="3" id="KW-1185">Reference proteome</keyword>
<evidence type="ECO:0000313" key="2">
    <source>
        <dbReference type="EMBL" id="OAE30364.1"/>
    </source>
</evidence>
<organism evidence="2 3">
    <name type="scientific">Marchantia polymorpha subsp. ruderalis</name>
    <dbReference type="NCBI Taxonomy" id="1480154"/>
    <lineage>
        <taxon>Eukaryota</taxon>
        <taxon>Viridiplantae</taxon>
        <taxon>Streptophyta</taxon>
        <taxon>Embryophyta</taxon>
        <taxon>Marchantiophyta</taxon>
        <taxon>Marchantiopsida</taxon>
        <taxon>Marchantiidae</taxon>
        <taxon>Marchantiales</taxon>
        <taxon>Marchantiaceae</taxon>
        <taxon>Marchantia</taxon>
    </lineage>
</organism>
<dbReference type="AlphaFoldDB" id="A0A176WBP7"/>
<gene>
    <name evidence="2" type="ORF">AXG93_3233s1030</name>
</gene>
<comment type="caution">
    <text evidence="2">The sequence shown here is derived from an EMBL/GenBank/DDBJ whole genome shotgun (WGS) entry which is preliminary data.</text>
</comment>
<dbReference type="InterPro" id="IPR037365">
    <property type="entry name" value="Slowmo/Ups"/>
</dbReference>
<evidence type="ECO:0000259" key="1">
    <source>
        <dbReference type="PROSITE" id="PS50904"/>
    </source>
</evidence>
<accession>A0A176WBP7</accession>
<dbReference type="PANTHER" id="PTHR11158">
    <property type="entry name" value="MSF1/PX19 RELATED"/>
    <property type="match status" value="1"/>
</dbReference>